<dbReference type="EMBL" id="UYSU01037003">
    <property type="protein sequence ID" value="VDL98454.1"/>
    <property type="molecule type" value="Genomic_DNA"/>
</dbReference>
<reference evidence="2 3" key="2">
    <citation type="submission" date="2018-11" db="EMBL/GenBank/DDBJ databases">
        <authorList>
            <consortium name="Pathogen Informatics"/>
        </authorList>
    </citation>
    <scope>NUCLEOTIDE SEQUENCE [LARGE SCALE GENOMIC DNA]</scope>
    <source>
        <strain evidence="2 3">NST_G2</strain>
    </source>
</reference>
<feature type="compositionally biased region" description="Basic and acidic residues" evidence="1">
    <location>
        <begin position="33"/>
        <end position="50"/>
    </location>
</feature>
<evidence type="ECO:0000313" key="4">
    <source>
        <dbReference type="WBParaSite" id="SSLN_0001252001-mRNA-1"/>
    </source>
</evidence>
<feature type="region of interest" description="Disordered" evidence="1">
    <location>
        <begin position="27"/>
        <end position="51"/>
    </location>
</feature>
<name>A0A183T6H1_SCHSO</name>
<gene>
    <name evidence="2" type="ORF">SSLN_LOCUS12069</name>
</gene>
<proteinExistence type="predicted"/>
<dbReference type="WBParaSite" id="SSLN_0001252001-mRNA-1">
    <property type="protein sequence ID" value="SSLN_0001252001-mRNA-1"/>
    <property type="gene ID" value="SSLN_0001252001"/>
</dbReference>
<feature type="compositionally biased region" description="Acidic residues" evidence="1">
    <location>
        <begin position="220"/>
        <end position="241"/>
    </location>
</feature>
<keyword evidence="3" id="KW-1185">Reference proteome</keyword>
<feature type="region of interest" description="Disordered" evidence="1">
    <location>
        <begin position="219"/>
        <end position="241"/>
    </location>
</feature>
<evidence type="ECO:0000313" key="2">
    <source>
        <dbReference type="EMBL" id="VDL98454.1"/>
    </source>
</evidence>
<protein>
    <submittedName>
        <fullName evidence="2 4">Uncharacterized protein</fullName>
    </submittedName>
</protein>
<sequence>MSRQPDLQNACIDGCIASSGSPFASPMHSLVRRSVESKEAGGKAGREKRVSRSARMLFARADEQASERRLWTHGLRTFAAKCVHETRQQPLVQAAAAPPPPYPQEPIKAELGSCLNPGQPTGARPAMYYIGYGCDLESERELAFSLSKAAQPLDAMLLLQLIGQAQVCNSRSPDDSVTACPPLLEVGLEARLNLRDLSVGDSLDNWLLVWITRAWLEKAGEEEEEEEEDEEEEDEEEYQGK</sequence>
<reference evidence="4" key="1">
    <citation type="submission" date="2016-06" db="UniProtKB">
        <authorList>
            <consortium name="WormBaseParasite"/>
        </authorList>
    </citation>
    <scope>IDENTIFICATION</scope>
</reference>
<evidence type="ECO:0000256" key="1">
    <source>
        <dbReference type="SAM" id="MobiDB-lite"/>
    </source>
</evidence>
<evidence type="ECO:0000313" key="3">
    <source>
        <dbReference type="Proteomes" id="UP000275846"/>
    </source>
</evidence>
<accession>A0A183T6H1</accession>
<dbReference type="Proteomes" id="UP000275846">
    <property type="component" value="Unassembled WGS sequence"/>
</dbReference>
<dbReference type="AlphaFoldDB" id="A0A183T6H1"/>
<organism evidence="4">
    <name type="scientific">Schistocephalus solidus</name>
    <name type="common">Tapeworm</name>
    <dbReference type="NCBI Taxonomy" id="70667"/>
    <lineage>
        <taxon>Eukaryota</taxon>
        <taxon>Metazoa</taxon>
        <taxon>Spiralia</taxon>
        <taxon>Lophotrochozoa</taxon>
        <taxon>Platyhelminthes</taxon>
        <taxon>Cestoda</taxon>
        <taxon>Eucestoda</taxon>
        <taxon>Diphyllobothriidea</taxon>
        <taxon>Diphyllobothriidae</taxon>
        <taxon>Schistocephalus</taxon>
    </lineage>
</organism>